<evidence type="ECO:0000256" key="5">
    <source>
        <dbReference type="ARBA" id="ARBA00022692"/>
    </source>
</evidence>
<dbReference type="GO" id="GO:0009847">
    <property type="term" value="P:spore germination"/>
    <property type="evidence" value="ECO:0007669"/>
    <property type="project" value="InterPro"/>
</dbReference>
<feature type="transmembrane region" description="Helical" evidence="8">
    <location>
        <begin position="306"/>
        <end position="325"/>
    </location>
</feature>
<dbReference type="AlphaFoldDB" id="A0A1D8GH67"/>
<feature type="transmembrane region" description="Helical" evidence="8">
    <location>
        <begin position="81"/>
        <end position="100"/>
    </location>
</feature>
<name>A0A1D8GH67_9FIRM</name>
<evidence type="ECO:0000256" key="6">
    <source>
        <dbReference type="ARBA" id="ARBA00022989"/>
    </source>
</evidence>
<feature type="transmembrane region" description="Helical" evidence="8">
    <location>
        <begin position="184"/>
        <end position="203"/>
    </location>
</feature>
<keyword evidence="3" id="KW-0813">Transport</keyword>
<sequence length="366" mass="41036">MDRKRYLHKSHILPFIVMASLGPKVLTLPRDVSCYAGNDSWLSVILGGTAVLILTWMIYWIMMNYPELNLSQIFEASFGRFFGKLTMVLFGLFNVFALGMSLRIFADNISLYLLDKTPDTVIKGLLVLLCIYALLKGIGTITTTLNILFPATLIFLFILLLLPWNKAESGNLLPVLHEGILPVVKGSHHVINALSTFFFIGYITPYIRDLKGGGLWGAAAIGLLIFIYLWIVLMCILVFGAAETTRLLYPTITLSKSIQLRAQLFERAESLMMTVWIVNTFAVTLIASFVAVENMKALFGTEKKRMMIYVQMTAVYLLAHIPRNIAVQQRIFRYVDIATLGVVMLIPAIAGITLLKKRKKSKSSPE</sequence>
<dbReference type="Gene3D" id="1.20.1740.10">
    <property type="entry name" value="Amino acid/polyamine transporter I"/>
    <property type="match status" value="1"/>
</dbReference>
<evidence type="ECO:0000256" key="3">
    <source>
        <dbReference type="ARBA" id="ARBA00022448"/>
    </source>
</evidence>
<proteinExistence type="inferred from homology"/>
<feature type="transmembrane region" description="Helical" evidence="8">
    <location>
        <begin position="41"/>
        <end position="61"/>
    </location>
</feature>
<evidence type="ECO:0000256" key="8">
    <source>
        <dbReference type="SAM" id="Phobius"/>
    </source>
</evidence>
<dbReference type="KEGG" id="gfe:Gferi_11865"/>
<accession>A0A1D8GH67</accession>
<dbReference type="Proteomes" id="UP000095743">
    <property type="component" value="Chromosome"/>
</dbReference>
<dbReference type="Pfam" id="PF03845">
    <property type="entry name" value="Spore_permease"/>
    <property type="match status" value="1"/>
</dbReference>
<dbReference type="EMBL" id="CP017269">
    <property type="protein sequence ID" value="AOT70230.1"/>
    <property type="molecule type" value="Genomic_DNA"/>
</dbReference>
<organism evidence="9 10">
    <name type="scientific">Geosporobacter ferrireducens</name>
    <dbReference type="NCBI Taxonomy" id="1424294"/>
    <lineage>
        <taxon>Bacteria</taxon>
        <taxon>Bacillati</taxon>
        <taxon>Bacillota</taxon>
        <taxon>Clostridia</taxon>
        <taxon>Peptostreptococcales</taxon>
        <taxon>Thermotaleaceae</taxon>
        <taxon>Geosporobacter</taxon>
    </lineage>
</organism>
<reference evidence="9 10" key="1">
    <citation type="submission" date="2016-09" db="EMBL/GenBank/DDBJ databases">
        <title>Genomic analysis reveals versatility of anaerobic energy metabolism of Geosporobacter ferrireducens IRF9 of phylum Firmicutes.</title>
        <authorList>
            <person name="Kim S.-J."/>
        </authorList>
    </citation>
    <scope>NUCLEOTIDE SEQUENCE [LARGE SCALE GENOMIC DNA]</scope>
    <source>
        <strain evidence="9 10">IRF9</strain>
    </source>
</reference>
<dbReference type="PANTHER" id="PTHR34975:SF2">
    <property type="entry name" value="SPORE GERMINATION PROTEIN A2"/>
    <property type="match status" value="1"/>
</dbReference>
<keyword evidence="4" id="KW-0309">Germination</keyword>
<evidence type="ECO:0000313" key="9">
    <source>
        <dbReference type="EMBL" id="AOT70230.1"/>
    </source>
</evidence>
<keyword evidence="5 8" id="KW-0812">Transmembrane</keyword>
<evidence type="ECO:0000256" key="2">
    <source>
        <dbReference type="ARBA" id="ARBA00007998"/>
    </source>
</evidence>
<dbReference type="PANTHER" id="PTHR34975">
    <property type="entry name" value="SPORE GERMINATION PROTEIN A2"/>
    <property type="match status" value="1"/>
</dbReference>
<keyword evidence="6 8" id="KW-1133">Transmembrane helix</keyword>
<dbReference type="RefSeq" id="WP_069976746.1">
    <property type="nucleotide sequence ID" value="NZ_CP017269.1"/>
</dbReference>
<evidence type="ECO:0000313" key="10">
    <source>
        <dbReference type="Proteomes" id="UP000095743"/>
    </source>
</evidence>
<feature type="transmembrane region" description="Helical" evidence="8">
    <location>
        <begin position="273"/>
        <end position="294"/>
    </location>
</feature>
<feature type="transmembrane region" description="Helical" evidence="8">
    <location>
        <begin position="215"/>
        <end position="242"/>
    </location>
</feature>
<comment type="subcellular location">
    <subcellularLocation>
        <location evidence="1">Membrane</location>
        <topology evidence="1">Multi-pass membrane protein</topology>
    </subcellularLocation>
</comment>
<dbReference type="GO" id="GO:0016020">
    <property type="term" value="C:membrane"/>
    <property type="evidence" value="ECO:0007669"/>
    <property type="project" value="UniProtKB-SubCell"/>
</dbReference>
<feature type="transmembrane region" description="Helical" evidence="8">
    <location>
        <begin position="145"/>
        <end position="164"/>
    </location>
</feature>
<dbReference type="STRING" id="1424294.Gferi_11865"/>
<protein>
    <submittedName>
        <fullName evidence="9">Uncharacterized protein</fullName>
    </submittedName>
</protein>
<dbReference type="NCBIfam" id="TIGR00912">
    <property type="entry name" value="2A0309"/>
    <property type="match status" value="1"/>
</dbReference>
<gene>
    <name evidence="9" type="ORF">Gferi_11865</name>
</gene>
<evidence type="ECO:0000256" key="4">
    <source>
        <dbReference type="ARBA" id="ARBA00022544"/>
    </source>
</evidence>
<evidence type="ECO:0000256" key="1">
    <source>
        <dbReference type="ARBA" id="ARBA00004141"/>
    </source>
</evidence>
<evidence type="ECO:0000256" key="7">
    <source>
        <dbReference type="ARBA" id="ARBA00023136"/>
    </source>
</evidence>
<comment type="similarity">
    <text evidence="2">Belongs to the amino acid-polyamine-organocation (APC) superfamily. Spore germination protein (SGP) (TC 2.A.3.9) family.</text>
</comment>
<feature type="transmembrane region" description="Helical" evidence="8">
    <location>
        <begin position="120"/>
        <end position="138"/>
    </location>
</feature>
<dbReference type="InterPro" id="IPR004761">
    <property type="entry name" value="Spore_GerAB"/>
</dbReference>
<keyword evidence="10" id="KW-1185">Reference proteome</keyword>
<keyword evidence="7 8" id="KW-0472">Membrane</keyword>
<feature type="transmembrane region" description="Helical" evidence="8">
    <location>
        <begin position="331"/>
        <end position="355"/>
    </location>
</feature>